<dbReference type="EMBL" id="VDDA01000001">
    <property type="protein sequence ID" value="TNC16266.1"/>
    <property type="molecule type" value="Genomic_DNA"/>
</dbReference>
<keyword evidence="3" id="KW-1185">Reference proteome</keyword>
<dbReference type="CDD" id="cd04301">
    <property type="entry name" value="NAT_SF"/>
    <property type="match status" value="1"/>
</dbReference>
<reference evidence="2 3" key="1">
    <citation type="submission" date="2019-06" db="EMBL/GenBank/DDBJ databases">
        <title>Genome of Methylobacterium sp. 17Sr1-39.</title>
        <authorList>
            <person name="Seo T."/>
        </authorList>
    </citation>
    <scope>NUCLEOTIDE SEQUENCE [LARGE SCALE GENOMIC DNA]</scope>
    <source>
        <strain evidence="2 3">17Sr1-39</strain>
    </source>
</reference>
<evidence type="ECO:0000313" key="3">
    <source>
        <dbReference type="Proteomes" id="UP000305267"/>
    </source>
</evidence>
<dbReference type="Pfam" id="PF00583">
    <property type="entry name" value="Acetyltransf_1"/>
    <property type="match status" value="1"/>
</dbReference>
<evidence type="ECO:0000313" key="2">
    <source>
        <dbReference type="EMBL" id="TNC16266.1"/>
    </source>
</evidence>
<proteinExistence type="predicted"/>
<accession>A0A5C4LR27</accession>
<dbReference type="SUPFAM" id="SSF55729">
    <property type="entry name" value="Acyl-CoA N-acyltransferases (Nat)"/>
    <property type="match status" value="1"/>
</dbReference>
<feature type="domain" description="N-acetyltransferase" evidence="1">
    <location>
        <begin position="1"/>
        <end position="98"/>
    </location>
</feature>
<organism evidence="2 3">
    <name type="scientific">Methylobacterium terricola</name>
    <dbReference type="NCBI Taxonomy" id="2583531"/>
    <lineage>
        <taxon>Bacteria</taxon>
        <taxon>Pseudomonadati</taxon>
        <taxon>Pseudomonadota</taxon>
        <taxon>Alphaproteobacteria</taxon>
        <taxon>Hyphomicrobiales</taxon>
        <taxon>Methylobacteriaceae</taxon>
        <taxon>Methylobacterium</taxon>
    </lineage>
</organism>
<dbReference type="Proteomes" id="UP000305267">
    <property type="component" value="Unassembled WGS sequence"/>
</dbReference>
<dbReference type="AlphaFoldDB" id="A0A5C4LR27"/>
<name>A0A5C4LR27_9HYPH</name>
<dbReference type="RefSeq" id="WP_139034082.1">
    <property type="nucleotide sequence ID" value="NZ_VDDA01000001.1"/>
</dbReference>
<dbReference type="OrthoDB" id="9799154at2"/>
<keyword evidence="2" id="KW-0808">Transferase</keyword>
<protein>
    <submittedName>
        <fullName evidence="2">GNAT family N-acetyltransferase</fullName>
    </submittedName>
</protein>
<comment type="caution">
    <text evidence="2">The sequence shown here is derived from an EMBL/GenBank/DDBJ whole genome shotgun (WGS) entry which is preliminary data.</text>
</comment>
<dbReference type="InterPro" id="IPR016181">
    <property type="entry name" value="Acyl_CoA_acyltransferase"/>
</dbReference>
<dbReference type="PROSITE" id="PS51186">
    <property type="entry name" value="GNAT"/>
    <property type="match status" value="1"/>
</dbReference>
<evidence type="ECO:0000259" key="1">
    <source>
        <dbReference type="PROSITE" id="PS51186"/>
    </source>
</evidence>
<dbReference type="Gene3D" id="3.40.630.30">
    <property type="match status" value="1"/>
</dbReference>
<dbReference type="InterPro" id="IPR000182">
    <property type="entry name" value="GNAT_dom"/>
</dbReference>
<dbReference type="GO" id="GO:0016747">
    <property type="term" value="F:acyltransferase activity, transferring groups other than amino-acyl groups"/>
    <property type="evidence" value="ECO:0007669"/>
    <property type="project" value="InterPro"/>
</dbReference>
<gene>
    <name evidence="2" type="ORF">FF100_03155</name>
</gene>
<sequence length="98" mass="10682">MRIATHADEALLAHLHAESWRSAYRGILDPSFLAGPIEQNRLDAWTSRIGPHHPDLTAIIAESDGEPVGFVCAIGAEHERWGTLVDNLHVLPTAKGRG</sequence>